<protein>
    <recommendedName>
        <fullName evidence="3">DUF1127 domain-containing protein</fullName>
    </recommendedName>
</protein>
<proteinExistence type="predicted"/>
<evidence type="ECO:0008006" key="3">
    <source>
        <dbReference type="Google" id="ProtNLM"/>
    </source>
</evidence>
<sequence length="87" mass="9490">MALSLPGERSVAAGSHVNPIRALFAWFTRAKTNRARRAAMQNLLQLDQARLRDLGITPEDVLDAMAARDGRTPGMVLHAARARNARG</sequence>
<dbReference type="AlphaFoldDB" id="A0A1Y6EAQ1"/>
<dbReference type="RefSeq" id="WP_086468738.1">
    <property type="nucleotide sequence ID" value="NZ_FXWK01000001.1"/>
</dbReference>
<dbReference type="OrthoDB" id="7951056at2"/>
<reference evidence="2" key="1">
    <citation type="submission" date="2017-04" db="EMBL/GenBank/DDBJ databases">
        <authorList>
            <person name="Varghese N."/>
            <person name="Submissions S."/>
        </authorList>
    </citation>
    <scope>NUCLEOTIDE SEQUENCE [LARGE SCALE GENOMIC DNA]</scope>
</reference>
<evidence type="ECO:0000313" key="2">
    <source>
        <dbReference type="Proteomes" id="UP000194474"/>
    </source>
</evidence>
<dbReference type="EMBL" id="FXWK01000001">
    <property type="protein sequence ID" value="SMQ59606.1"/>
    <property type="molecule type" value="Genomic_DNA"/>
</dbReference>
<name>A0A1Y6EAQ1_9HYPH</name>
<organism evidence="1 2">
    <name type="scientific">Devosia lucknowensis</name>
    <dbReference type="NCBI Taxonomy" id="1096929"/>
    <lineage>
        <taxon>Bacteria</taxon>
        <taxon>Pseudomonadati</taxon>
        <taxon>Pseudomonadota</taxon>
        <taxon>Alphaproteobacteria</taxon>
        <taxon>Hyphomicrobiales</taxon>
        <taxon>Devosiaceae</taxon>
        <taxon>Devosia</taxon>
    </lineage>
</organism>
<keyword evidence="2" id="KW-1185">Reference proteome</keyword>
<accession>A0A1Y6EAQ1</accession>
<dbReference type="Proteomes" id="UP000194474">
    <property type="component" value="Unassembled WGS sequence"/>
</dbReference>
<evidence type="ECO:0000313" key="1">
    <source>
        <dbReference type="EMBL" id="SMQ59606.1"/>
    </source>
</evidence>
<gene>
    <name evidence="1" type="ORF">SAMN06295905_0255</name>
</gene>